<reference evidence="3" key="1">
    <citation type="submission" date="2016-10" db="EMBL/GenBank/DDBJ databases">
        <authorList>
            <person name="Varghese N."/>
            <person name="Submissions S."/>
        </authorList>
    </citation>
    <scope>NUCLEOTIDE SEQUENCE [LARGE SCALE GENOMIC DNA]</scope>
    <source>
        <strain evidence="3">CGMCC 1.1761</strain>
    </source>
</reference>
<keyword evidence="3" id="KW-1185">Reference proteome</keyword>
<name>A0A1G4SY54_9HYPH</name>
<dbReference type="RefSeq" id="WP_091440235.1">
    <property type="nucleotide sequence ID" value="NZ_FMTP01000003.1"/>
</dbReference>
<dbReference type="AlphaFoldDB" id="A0A1G4SY54"/>
<proteinExistence type="predicted"/>
<dbReference type="Proteomes" id="UP000198889">
    <property type="component" value="Unassembled WGS sequence"/>
</dbReference>
<keyword evidence="1" id="KW-0732">Signal</keyword>
<gene>
    <name evidence="2" type="ORF">SAMN05660859_2621</name>
</gene>
<dbReference type="STRING" id="177413.SAMN05660859_2621"/>
<protein>
    <recommendedName>
        <fullName evidence="4">Cysteine rich repeat-containing protein</fullName>
    </recommendedName>
</protein>
<organism evidence="2 3">
    <name type="scientific">Ancylobacter rudongensis</name>
    <dbReference type="NCBI Taxonomy" id="177413"/>
    <lineage>
        <taxon>Bacteria</taxon>
        <taxon>Pseudomonadati</taxon>
        <taxon>Pseudomonadota</taxon>
        <taxon>Alphaproteobacteria</taxon>
        <taxon>Hyphomicrobiales</taxon>
        <taxon>Xanthobacteraceae</taxon>
        <taxon>Ancylobacter</taxon>
    </lineage>
</organism>
<feature type="chain" id="PRO_5011448766" description="Cysteine rich repeat-containing protein" evidence="1">
    <location>
        <begin position="30"/>
        <end position="90"/>
    </location>
</feature>
<evidence type="ECO:0000256" key="1">
    <source>
        <dbReference type="SAM" id="SignalP"/>
    </source>
</evidence>
<evidence type="ECO:0000313" key="2">
    <source>
        <dbReference type="EMBL" id="SCW73976.1"/>
    </source>
</evidence>
<accession>A0A1G4SY54</accession>
<evidence type="ECO:0008006" key="4">
    <source>
        <dbReference type="Google" id="ProtNLM"/>
    </source>
</evidence>
<feature type="signal peptide" evidence="1">
    <location>
        <begin position="1"/>
        <end position="29"/>
    </location>
</feature>
<evidence type="ECO:0000313" key="3">
    <source>
        <dbReference type="Proteomes" id="UP000198889"/>
    </source>
</evidence>
<sequence>MDRAFFLRAGLVLAFATLLGAAFSGAATAQNISRAQAQAIRAACEADIRATCPGVQPGGGRILQCIKANPDKISQPCKEALVAAKATPAP</sequence>
<dbReference type="EMBL" id="FMTP01000003">
    <property type="protein sequence ID" value="SCW73976.1"/>
    <property type="molecule type" value="Genomic_DNA"/>
</dbReference>